<evidence type="ECO:0000313" key="2">
    <source>
        <dbReference type="Proteomes" id="UP001154114"/>
    </source>
</evidence>
<dbReference type="EMBL" id="LR824024">
    <property type="protein sequence ID" value="CAH0595330.1"/>
    <property type="molecule type" value="Genomic_DNA"/>
</dbReference>
<accession>A0A9P0BTQ9</accession>
<proteinExistence type="predicted"/>
<organism evidence="1 2">
    <name type="scientific">Chrysodeixis includens</name>
    <name type="common">Soybean looper</name>
    <name type="synonym">Pseudoplusia includens</name>
    <dbReference type="NCBI Taxonomy" id="689277"/>
    <lineage>
        <taxon>Eukaryota</taxon>
        <taxon>Metazoa</taxon>
        <taxon>Ecdysozoa</taxon>
        <taxon>Arthropoda</taxon>
        <taxon>Hexapoda</taxon>
        <taxon>Insecta</taxon>
        <taxon>Pterygota</taxon>
        <taxon>Neoptera</taxon>
        <taxon>Endopterygota</taxon>
        <taxon>Lepidoptera</taxon>
        <taxon>Glossata</taxon>
        <taxon>Ditrysia</taxon>
        <taxon>Noctuoidea</taxon>
        <taxon>Noctuidae</taxon>
        <taxon>Plusiinae</taxon>
        <taxon>Chrysodeixis</taxon>
    </lineage>
</organism>
<reference evidence="1" key="1">
    <citation type="submission" date="2021-12" db="EMBL/GenBank/DDBJ databases">
        <authorList>
            <person name="King R."/>
        </authorList>
    </citation>
    <scope>NUCLEOTIDE SEQUENCE</scope>
</reference>
<evidence type="ECO:0000313" key="1">
    <source>
        <dbReference type="EMBL" id="CAH0595330.1"/>
    </source>
</evidence>
<name>A0A9P0BTQ9_CHRIL</name>
<protein>
    <submittedName>
        <fullName evidence="1">Uncharacterized protein</fullName>
    </submittedName>
</protein>
<dbReference type="AlphaFoldDB" id="A0A9P0BTQ9"/>
<sequence>MLTIALTTALKTFYSITYLVKVPLHRSFYDTLSEMLFSYFYSLPYTINRQCRESNTFYNNNICMSYQRQNIALCINIYLRSGFHVFQIINSDADLILILRCRVVHCHPSTTTIKLV</sequence>
<gene>
    <name evidence="1" type="ORF">CINC_LOCUS6717</name>
</gene>
<keyword evidence="2" id="KW-1185">Reference proteome</keyword>
<dbReference type="Proteomes" id="UP001154114">
    <property type="component" value="Chromosome 21"/>
</dbReference>